<dbReference type="InterPro" id="IPR000182">
    <property type="entry name" value="GNAT_dom"/>
</dbReference>
<dbReference type="Gene3D" id="3.40.630.30">
    <property type="match status" value="1"/>
</dbReference>
<name>A0A1X6Y4A2_9RHOB</name>
<evidence type="ECO:0000313" key="5">
    <source>
        <dbReference type="Proteomes" id="UP000193963"/>
    </source>
</evidence>
<sequence length="168" mass="18228">MTGPSPETASRPACWRPARADDLPAISAVLTDPAFFDVLGAVTPEALAEACAPDGARRLLAFDIDGSLAAFAYLSGCDGDRPKLEEFAVLTRGRGTGTRALSALLEVLRAEGRASFWLHVVPDNSRALALYRRLGFGREEVLPDFWQTRNGDRVDLLRLHYDFVPAGV</sequence>
<keyword evidence="5" id="KW-1185">Reference proteome</keyword>
<dbReference type="PROSITE" id="PS51186">
    <property type="entry name" value="GNAT"/>
    <property type="match status" value="1"/>
</dbReference>
<dbReference type="PANTHER" id="PTHR43877">
    <property type="entry name" value="AMINOALKYLPHOSPHONATE N-ACETYLTRANSFERASE-RELATED-RELATED"/>
    <property type="match status" value="1"/>
</dbReference>
<protein>
    <submittedName>
        <fullName evidence="4">Ribosomal-protein-alanine N-acetyltransferase</fullName>
    </submittedName>
</protein>
<dbReference type="AlphaFoldDB" id="A0A1X6Y4A2"/>
<evidence type="ECO:0000256" key="1">
    <source>
        <dbReference type="ARBA" id="ARBA00022679"/>
    </source>
</evidence>
<dbReference type="RefSeq" id="WP_085885961.1">
    <property type="nucleotide sequence ID" value="NZ_FWFN01000001.1"/>
</dbReference>
<gene>
    <name evidence="4" type="ORF">PSM7751_00009</name>
</gene>
<evidence type="ECO:0000256" key="2">
    <source>
        <dbReference type="ARBA" id="ARBA00023315"/>
    </source>
</evidence>
<organism evidence="4 5">
    <name type="scientific">Pseudooceanicola marinus</name>
    <dbReference type="NCBI Taxonomy" id="396013"/>
    <lineage>
        <taxon>Bacteria</taxon>
        <taxon>Pseudomonadati</taxon>
        <taxon>Pseudomonadota</taxon>
        <taxon>Alphaproteobacteria</taxon>
        <taxon>Rhodobacterales</taxon>
        <taxon>Paracoccaceae</taxon>
        <taxon>Pseudooceanicola</taxon>
    </lineage>
</organism>
<dbReference type="Pfam" id="PF00583">
    <property type="entry name" value="Acetyltransf_1"/>
    <property type="match status" value="1"/>
</dbReference>
<dbReference type="OrthoDB" id="336415at2"/>
<dbReference type="SUPFAM" id="SSF55729">
    <property type="entry name" value="Acyl-CoA N-acyltransferases (Nat)"/>
    <property type="match status" value="1"/>
</dbReference>
<evidence type="ECO:0000259" key="3">
    <source>
        <dbReference type="PROSITE" id="PS51186"/>
    </source>
</evidence>
<dbReference type="Proteomes" id="UP000193963">
    <property type="component" value="Unassembled WGS sequence"/>
</dbReference>
<dbReference type="EMBL" id="FWFN01000001">
    <property type="protein sequence ID" value="SLN09785.1"/>
    <property type="molecule type" value="Genomic_DNA"/>
</dbReference>
<accession>A0A1X6Y4A2</accession>
<keyword evidence="1 4" id="KW-0808">Transferase</keyword>
<dbReference type="GO" id="GO:0016747">
    <property type="term" value="F:acyltransferase activity, transferring groups other than amino-acyl groups"/>
    <property type="evidence" value="ECO:0007669"/>
    <property type="project" value="InterPro"/>
</dbReference>
<keyword evidence="2" id="KW-0012">Acyltransferase</keyword>
<dbReference type="InterPro" id="IPR016181">
    <property type="entry name" value="Acyl_CoA_acyltransferase"/>
</dbReference>
<evidence type="ECO:0000313" key="4">
    <source>
        <dbReference type="EMBL" id="SLN09785.1"/>
    </source>
</evidence>
<dbReference type="CDD" id="cd04301">
    <property type="entry name" value="NAT_SF"/>
    <property type="match status" value="1"/>
</dbReference>
<feature type="domain" description="N-acetyltransferase" evidence="3">
    <location>
        <begin position="13"/>
        <end position="160"/>
    </location>
</feature>
<dbReference type="InterPro" id="IPR050832">
    <property type="entry name" value="Bact_Acetyltransf"/>
</dbReference>
<reference evidence="5" key="1">
    <citation type="submission" date="2017-03" db="EMBL/GenBank/DDBJ databases">
        <authorList>
            <person name="Rodrigo-Torres L."/>
            <person name="Arahal R.D."/>
            <person name="Lucena T."/>
        </authorList>
    </citation>
    <scope>NUCLEOTIDE SEQUENCE [LARGE SCALE GENOMIC DNA]</scope>
    <source>
        <strain evidence="5">CECT 7751</strain>
    </source>
</reference>
<proteinExistence type="predicted"/>